<proteinExistence type="predicted"/>
<protein>
    <submittedName>
        <fullName evidence="2">NADH:ubiquinone oxidoreductase</fullName>
    </submittedName>
</protein>
<dbReference type="InterPro" id="IPR025037">
    <property type="entry name" value="DUF3923"/>
</dbReference>
<dbReference type="RefSeq" id="WP_008404063.1">
    <property type="nucleotide sequence ID" value="NZ_JAFBEY010000001.1"/>
</dbReference>
<evidence type="ECO:0000256" key="1">
    <source>
        <dbReference type="SAM" id="Phobius"/>
    </source>
</evidence>
<dbReference type="Pfam" id="PF13061">
    <property type="entry name" value="DUF3923"/>
    <property type="match status" value="1"/>
</dbReference>
<keyword evidence="1" id="KW-0812">Transmembrane</keyword>
<evidence type="ECO:0000313" key="3">
    <source>
        <dbReference type="Proteomes" id="UP000196594"/>
    </source>
</evidence>
<dbReference type="EMBL" id="NHNT01000002">
    <property type="protein sequence ID" value="OUZ40152.1"/>
    <property type="molecule type" value="Genomic_DNA"/>
</dbReference>
<comment type="caution">
    <text evidence="2">The sequence shown here is derived from an EMBL/GenBank/DDBJ whole genome shotgun (WGS) entry which is preliminary data.</text>
</comment>
<keyword evidence="3" id="KW-1185">Reference proteome</keyword>
<feature type="transmembrane region" description="Helical" evidence="1">
    <location>
        <begin position="45"/>
        <end position="65"/>
    </location>
</feature>
<keyword evidence="1" id="KW-0472">Membrane</keyword>
<dbReference type="Proteomes" id="UP000196594">
    <property type="component" value="Unassembled WGS sequence"/>
</dbReference>
<name>A0ABX3ZK88_9BACL</name>
<feature type="transmembrane region" description="Helical" evidence="1">
    <location>
        <begin position="7"/>
        <end position="25"/>
    </location>
</feature>
<accession>A0ABX3ZK88</accession>
<organism evidence="2 3">
    <name type="scientific">Solibacillus kalamii</name>
    <dbReference type="NCBI Taxonomy" id="1748298"/>
    <lineage>
        <taxon>Bacteria</taxon>
        <taxon>Bacillati</taxon>
        <taxon>Bacillota</taxon>
        <taxon>Bacilli</taxon>
        <taxon>Bacillales</taxon>
        <taxon>Caryophanaceae</taxon>
        <taxon>Solibacillus</taxon>
    </lineage>
</organism>
<evidence type="ECO:0000313" key="2">
    <source>
        <dbReference type="EMBL" id="OUZ40152.1"/>
    </source>
</evidence>
<sequence length="70" mass="8024">MKKIWWAINVFWIVLFGGLATFIYLREVDGAGAVQTPELRWLSLALLGVVFILVAIIQLIFLFFLKKPKS</sequence>
<reference evidence="2 3" key="1">
    <citation type="journal article" date="2017" name="Int. J. Syst. Evol. Microbiol.">
        <title>Solibacillus kalamii sp. nov., isolated from a high-efficiency particulate arrestance filter system used in the International Space Station.</title>
        <authorList>
            <person name="Checinska Sielaff A."/>
            <person name="Kumar R.M."/>
            <person name="Pal D."/>
            <person name="Mayilraj S."/>
            <person name="Venkateswaran K."/>
        </authorList>
    </citation>
    <scope>NUCLEOTIDE SEQUENCE [LARGE SCALE GENOMIC DNA]</scope>
    <source>
        <strain evidence="2 3">ISSFR-015</strain>
    </source>
</reference>
<gene>
    <name evidence="2" type="ORF">CBM15_06450</name>
</gene>
<keyword evidence="1" id="KW-1133">Transmembrane helix</keyword>